<proteinExistence type="predicted"/>
<protein>
    <submittedName>
        <fullName evidence="1">Uncharacterized protein</fullName>
    </submittedName>
</protein>
<dbReference type="RefSeq" id="WP_389835792.1">
    <property type="nucleotide sequence ID" value="NZ_JBIAJP010000023.1"/>
</dbReference>
<sequence length="146" mass="16180">MSATLAQLLQEVRALGLPAGEYVLAGSVPMGLAGLRAVNDADVIVSDRLWKELTRRYPVDHNAIGAPCIYTGRVEILNSWYCHMGNVSELIAQAEMVRGFPTLPLEWVRRWKLLSARPKDLADVELIEAHLVSPHGREGSPIRRAE</sequence>
<dbReference type="EMBL" id="JBIAJP010000023">
    <property type="protein sequence ID" value="MFF0009754.1"/>
    <property type="molecule type" value="Genomic_DNA"/>
</dbReference>
<comment type="caution">
    <text evidence="1">The sequence shown here is derived from an EMBL/GenBank/DDBJ whole genome shotgun (WGS) entry which is preliminary data.</text>
</comment>
<organism evidence="1 2">
    <name type="scientific">Streptomyces tibetensis</name>
    <dbReference type="NCBI Taxonomy" id="2382123"/>
    <lineage>
        <taxon>Bacteria</taxon>
        <taxon>Bacillati</taxon>
        <taxon>Actinomycetota</taxon>
        <taxon>Actinomycetes</taxon>
        <taxon>Kitasatosporales</taxon>
        <taxon>Streptomycetaceae</taxon>
        <taxon>Streptomyces</taxon>
    </lineage>
</organism>
<gene>
    <name evidence="1" type="ORF">ACFYQT_40920</name>
</gene>
<dbReference type="Proteomes" id="UP001601422">
    <property type="component" value="Unassembled WGS sequence"/>
</dbReference>
<name>A0ABW6N989_9ACTN</name>
<evidence type="ECO:0000313" key="2">
    <source>
        <dbReference type="Proteomes" id="UP001601422"/>
    </source>
</evidence>
<reference evidence="1 2" key="1">
    <citation type="submission" date="2024-10" db="EMBL/GenBank/DDBJ databases">
        <title>The Natural Products Discovery Center: Release of the First 8490 Sequenced Strains for Exploring Actinobacteria Biosynthetic Diversity.</title>
        <authorList>
            <person name="Kalkreuter E."/>
            <person name="Kautsar S.A."/>
            <person name="Yang D."/>
            <person name="Bader C.D."/>
            <person name="Teijaro C.N."/>
            <person name="Fluegel L."/>
            <person name="Davis C.M."/>
            <person name="Simpson J.R."/>
            <person name="Lauterbach L."/>
            <person name="Steele A.D."/>
            <person name="Gui C."/>
            <person name="Meng S."/>
            <person name="Li G."/>
            <person name="Viehrig K."/>
            <person name="Ye F."/>
            <person name="Su P."/>
            <person name="Kiefer A.F."/>
            <person name="Nichols A."/>
            <person name="Cepeda A.J."/>
            <person name="Yan W."/>
            <person name="Fan B."/>
            <person name="Jiang Y."/>
            <person name="Adhikari A."/>
            <person name="Zheng C.-J."/>
            <person name="Schuster L."/>
            <person name="Cowan T.M."/>
            <person name="Smanski M.J."/>
            <person name="Chevrette M.G."/>
            <person name="De Carvalho L.P.S."/>
            <person name="Shen B."/>
        </authorList>
    </citation>
    <scope>NUCLEOTIDE SEQUENCE [LARGE SCALE GENOMIC DNA]</scope>
    <source>
        <strain evidence="1 2">NPDC005497</strain>
    </source>
</reference>
<accession>A0ABW6N989</accession>
<keyword evidence="2" id="KW-1185">Reference proteome</keyword>
<evidence type="ECO:0000313" key="1">
    <source>
        <dbReference type="EMBL" id="MFF0009754.1"/>
    </source>
</evidence>